<keyword evidence="1" id="KW-0812">Transmembrane</keyword>
<comment type="caution">
    <text evidence="2">The sequence shown here is derived from an EMBL/GenBank/DDBJ whole genome shotgun (WGS) entry which is preliminary data.</text>
</comment>
<proteinExistence type="predicted"/>
<keyword evidence="1" id="KW-1133">Transmembrane helix</keyword>
<dbReference type="RefSeq" id="WP_066622108.1">
    <property type="nucleotide sequence ID" value="NZ_FQXL01000036.1"/>
</dbReference>
<feature type="transmembrane region" description="Helical" evidence="1">
    <location>
        <begin position="31"/>
        <end position="48"/>
    </location>
</feature>
<accession>A0A162TEP8</accession>
<keyword evidence="3" id="KW-1185">Reference proteome</keyword>
<dbReference type="AlphaFoldDB" id="A0A162TEP8"/>
<dbReference type="STRING" id="1121326.CLMAG_23650"/>
<protein>
    <submittedName>
        <fullName evidence="2">Uncharacterized protein</fullName>
    </submittedName>
</protein>
<reference evidence="2 3" key="1">
    <citation type="submission" date="2016-04" db="EMBL/GenBank/DDBJ databases">
        <title>Genome sequence of Clostridium magnum DSM 2767.</title>
        <authorList>
            <person name="Poehlein A."/>
            <person name="Uhlig R."/>
            <person name="Fischer R."/>
            <person name="Bahl H."/>
            <person name="Daniel R."/>
        </authorList>
    </citation>
    <scope>NUCLEOTIDE SEQUENCE [LARGE SCALE GENOMIC DNA]</scope>
    <source>
        <strain evidence="2 3">DSM 2767</strain>
    </source>
</reference>
<evidence type="ECO:0000256" key="1">
    <source>
        <dbReference type="SAM" id="Phobius"/>
    </source>
</evidence>
<dbReference type="OrthoDB" id="1932537at2"/>
<evidence type="ECO:0000313" key="3">
    <source>
        <dbReference type="Proteomes" id="UP000076603"/>
    </source>
</evidence>
<gene>
    <name evidence="2" type="ORF">CLMAG_23650</name>
</gene>
<keyword evidence="1" id="KW-0472">Membrane</keyword>
<evidence type="ECO:0000313" key="2">
    <source>
        <dbReference type="EMBL" id="KZL92551.1"/>
    </source>
</evidence>
<dbReference type="Proteomes" id="UP000076603">
    <property type="component" value="Unassembled WGS sequence"/>
</dbReference>
<sequence>MFRVLIVLSSIICIAEGIPLAKKKLWKELTTVIFLVFIAIFLGIIKVLDMTNPIDILNNLIYPFGRKVFRH</sequence>
<dbReference type="EMBL" id="LWAE01000002">
    <property type="protein sequence ID" value="KZL92551.1"/>
    <property type="molecule type" value="Genomic_DNA"/>
</dbReference>
<name>A0A162TEP8_9CLOT</name>
<organism evidence="2 3">
    <name type="scientific">Clostridium magnum DSM 2767</name>
    <dbReference type="NCBI Taxonomy" id="1121326"/>
    <lineage>
        <taxon>Bacteria</taxon>
        <taxon>Bacillati</taxon>
        <taxon>Bacillota</taxon>
        <taxon>Clostridia</taxon>
        <taxon>Eubacteriales</taxon>
        <taxon>Clostridiaceae</taxon>
        <taxon>Clostridium</taxon>
    </lineage>
</organism>
<dbReference type="PATRIC" id="fig|1121326.3.peg.2362"/>